<organism evidence="2 3">
    <name type="scientific">Sphaerobolus stellatus (strain SS14)</name>
    <dbReference type="NCBI Taxonomy" id="990650"/>
    <lineage>
        <taxon>Eukaryota</taxon>
        <taxon>Fungi</taxon>
        <taxon>Dikarya</taxon>
        <taxon>Basidiomycota</taxon>
        <taxon>Agaricomycotina</taxon>
        <taxon>Agaricomycetes</taxon>
        <taxon>Phallomycetidae</taxon>
        <taxon>Geastrales</taxon>
        <taxon>Sphaerobolaceae</taxon>
        <taxon>Sphaerobolus</taxon>
    </lineage>
</organism>
<keyword evidence="3" id="KW-1185">Reference proteome</keyword>
<feature type="non-terminal residue" evidence="2">
    <location>
        <position position="1"/>
    </location>
</feature>
<reference evidence="2 3" key="1">
    <citation type="submission" date="2014-06" db="EMBL/GenBank/DDBJ databases">
        <title>Evolutionary Origins and Diversification of the Mycorrhizal Mutualists.</title>
        <authorList>
            <consortium name="DOE Joint Genome Institute"/>
            <consortium name="Mycorrhizal Genomics Consortium"/>
            <person name="Kohler A."/>
            <person name="Kuo A."/>
            <person name="Nagy L.G."/>
            <person name="Floudas D."/>
            <person name="Copeland A."/>
            <person name="Barry K.W."/>
            <person name="Cichocki N."/>
            <person name="Veneault-Fourrey C."/>
            <person name="LaButti K."/>
            <person name="Lindquist E.A."/>
            <person name="Lipzen A."/>
            <person name="Lundell T."/>
            <person name="Morin E."/>
            <person name="Murat C."/>
            <person name="Riley R."/>
            <person name="Ohm R."/>
            <person name="Sun H."/>
            <person name="Tunlid A."/>
            <person name="Henrissat B."/>
            <person name="Grigoriev I.V."/>
            <person name="Hibbett D.S."/>
            <person name="Martin F."/>
        </authorList>
    </citation>
    <scope>NUCLEOTIDE SEQUENCE [LARGE SCALE GENOMIC DNA]</scope>
    <source>
        <strain evidence="2 3">SS14</strain>
    </source>
</reference>
<accession>A0A0C9VRC6</accession>
<feature type="domain" description="DUF6570" evidence="1">
    <location>
        <begin position="11"/>
        <end position="147"/>
    </location>
</feature>
<feature type="non-terminal residue" evidence="2">
    <location>
        <position position="157"/>
    </location>
</feature>
<dbReference type="AlphaFoldDB" id="A0A0C9VRC6"/>
<name>A0A0C9VRC6_SPHS4</name>
<sequence length="157" mass="17802">CRPCISHNKFKKVPLYAYANNCWLGSVPEELKDLSFLEELCIARARSTRYMIKLEKGPTGQFASKGNVCIFPQEPRSLESVLPPPLNILHDEIAIIFVSSPENPITVEALQKSPLLVRRGRILRALQWLKEYNPLYSDVTIDHATLNRDYPENGPAP</sequence>
<protein>
    <submittedName>
        <fullName evidence="2">Unplaced genomic scaffold SPHSTscaffold_39, whole genome shotgun sequence</fullName>
    </submittedName>
</protein>
<dbReference type="InterPro" id="IPR046700">
    <property type="entry name" value="DUF6570"/>
</dbReference>
<evidence type="ECO:0000313" key="3">
    <source>
        <dbReference type="Proteomes" id="UP000054279"/>
    </source>
</evidence>
<gene>
    <name evidence="2" type="ORF">M422DRAFT_81244</name>
</gene>
<evidence type="ECO:0000259" key="1">
    <source>
        <dbReference type="Pfam" id="PF20209"/>
    </source>
</evidence>
<dbReference type="EMBL" id="KN837114">
    <property type="protein sequence ID" value="KIJ44907.1"/>
    <property type="molecule type" value="Genomic_DNA"/>
</dbReference>
<dbReference type="HOGENOM" id="CLU_090397_2_0_1"/>
<proteinExistence type="predicted"/>
<evidence type="ECO:0000313" key="2">
    <source>
        <dbReference type="EMBL" id="KIJ44907.1"/>
    </source>
</evidence>
<dbReference type="OrthoDB" id="3257061at2759"/>
<dbReference type="Proteomes" id="UP000054279">
    <property type="component" value="Unassembled WGS sequence"/>
</dbReference>
<dbReference type="Pfam" id="PF20209">
    <property type="entry name" value="DUF6570"/>
    <property type="match status" value="1"/>
</dbReference>